<dbReference type="PANTHER" id="PTHR43377">
    <property type="entry name" value="BILIVERDIN REDUCTASE A"/>
    <property type="match status" value="1"/>
</dbReference>
<evidence type="ECO:0000313" key="3">
    <source>
        <dbReference type="EMBL" id="AJC74161.1"/>
    </source>
</evidence>
<dbReference type="SUPFAM" id="SSF55347">
    <property type="entry name" value="Glyceraldehyde-3-phosphate dehydrogenase-like, C-terminal domain"/>
    <property type="match status" value="1"/>
</dbReference>
<dbReference type="OrthoDB" id="40945at2"/>
<accession>A0A0X1KSG7</accession>
<dbReference type="EMBL" id="CP007141">
    <property type="protein sequence ID" value="AJC74161.1"/>
    <property type="molecule type" value="Genomic_DNA"/>
</dbReference>
<dbReference type="InterPro" id="IPR036291">
    <property type="entry name" value="NAD(P)-bd_dom_sf"/>
</dbReference>
<dbReference type="InterPro" id="IPR004104">
    <property type="entry name" value="Gfo/Idh/MocA-like_OxRdtase_C"/>
</dbReference>
<dbReference type="PANTHER" id="PTHR43377:SF1">
    <property type="entry name" value="BILIVERDIN REDUCTASE A"/>
    <property type="match status" value="1"/>
</dbReference>
<keyword evidence="4" id="KW-1185">Reference proteome</keyword>
<evidence type="ECO:0000259" key="1">
    <source>
        <dbReference type="Pfam" id="PF01408"/>
    </source>
</evidence>
<dbReference type="GO" id="GO:0000166">
    <property type="term" value="F:nucleotide binding"/>
    <property type="evidence" value="ECO:0007669"/>
    <property type="project" value="InterPro"/>
</dbReference>
<proteinExistence type="predicted"/>
<dbReference type="AlphaFoldDB" id="A0A0X1KSG7"/>
<dbReference type="Pfam" id="PF02894">
    <property type="entry name" value="GFO_IDH_MocA_C"/>
    <property type="match status" value="1"/>
</dbReference>
<name>A0A0X1KSG7_9THEM</name>
<dbReference type="Gene3D" id="3.30.360.10">
    <property type="entry name" value="Dihydrodipicolinate Reductase, domain 2"/>
    <property type="match status" value="1"/>
</dbReference>
<dbReference type="PaxDb" id="1123384-AJ81_08215"/>
<dbReference type="Proteomes" id="UP000077469">
    <property type="component" value="Chromosome"/>
</dbReference>
<dbReference type="Pfam" id="PF01408">
    <property type="entry name" value="GFO_IDH_MocA"/>
    <property type="match status" value="1"/>
</dbReference>
<dbReference type="SUPFAM" id="SSF51735">
    <property type="entry name" value="NAD(P)-binding Rossmann-fold domains"/>
    <property type="match status" value="1"/>
</dbReference>
<dbReference type="InterPro" id="IPR051450">
    <property type="entry name" value="Gfo/Idh/MocA_Oxidoreductases"/>
</dbReference>
<dbReference type="STRING" id="1123384.AJ81_08215"/>
<dbReference type="InterPro" id="IPR000683">
    <property type="entry name" value="Gfo/Idh/MocA-like_OxRdtase_N"/>
</dbReference>
<evidence type="ECO:0000313" key="4">
    <source>
        <dbReference type="Proteomes" id="UP000077469"/>
    </source>
</evidence>
<dbReference type="KEGG" id="phy:AJ81_08215"/>
<protein>
    <submittedName>
        <fullName evidence="3">Oxidoreductase</fullName>
    </submittedName>
</protein>
<sequence>MDKVKVGVVGSGFIGQVHLEILSSFEDVQILGVMDVDRERARIVAEKFNAKVFDDLGQMRDAGVDVVYITSPNRTHFDYAMSALDLGLNVFCEKPMTISLRDAIELEKKLKEKNLVFQVGHNRRFAYVYKFMKEKILNGSVKPLSFQIKMNRGELLNPPWTSDRNYTGGFLFESTIHLFDMVRWLLGDVEEMYVLGKKSVYPDIDDWAIVMKLKNGLIGTFTSCAHASWMIPFERVEVYGEHNMLMNEEMEKVHFCKGLGKEVESHDFMKVDFKEKWGYVEENRIFIDCVKEKKTPPVTVSDGVAVIRIIDACYKAVEGGNAHVRLEG</sequence>
<dbReference type="RefSeq" id="WP_031505056.1">
    <property type="nucleotide sequence ID" value="NC_022795.1"/>
</dbReference>
<reference evidence="3 4" key="1">
    <citation type="submission" date="2014-01" db="EMBL/GenBank/DDBJ databases">
        <title>Genome sequencing of Thermotog hypogea.</title>
        <authorList>
            <person name="Zhang X."/>
            <person name="Alvare G."/>
            <person name="Fristensky B."/>
            <person name="Chen L."/>
            <person name="Suen T."/>
            <person name="Chen Q."/>
            <person name="Ma K."/>
        </authorList>
    </citation>
    <scope>NUCLEOTIDE SEQUENCE [LARGE SCALE GENOMIC DNA]</scope>
    <source>
        <strain evidence="3 4">DSM 11164</strain>
    </source>
</reference>
<feature type="domain" description="Gfo/Idh/MocA-like oxidoreductase N-terminal" evidence="1">
    <location>
        <begin position="4"/>
        <end position="121"/>
    </location>
</feature>
<feature type="domain" description="Gfo/Idh/MocA-like oxidoreductase C-terminal" evidence="2">
    <location>
        <begin position="134"/>
        <end position="321"/>
    </location>
</feature>
<dbReference type="Gene3D" id="3.40.50.720">
    <property type="entry name" value="NAD(P)-binding Rossmann-like Domain"/>
    <property type="match status" value="1"/>
</dbReference>
<gene>
    <name evidence="3" type="ORF">AJ81_08215</name>
</gene>
<evidence type="ECO:0000259" key="2">
    <source>
        <dbReference type="Pfam" id="PF02894"/>
    </source>
</evidence>
<organism evidence="3 4">
    <name type="scientific">Pseudothermotoga hypogea DSM 11164 = NBRC 106472</name>
    <dbReference type="NCBI Taxonomy" id="1123384"/>
    <lineage>
        <taxon>Bacteria</taxon>
        <taxon>Thermotogati</taxon>
        <taxon>Thermotogota</taxon>
        <taxon>Thermotogae</taxon>
        <taxon>Thermotogales</taxon>
        <taxon>Thermotogaceae</taxon>
        <taxon>Pseudothermotoga</taxon>
    </lineage>
</organism>
<dbReference type="PATRIC" id="fig|1123384.7.peg.1647"/>